<sequence length="264" mass="30178">MHELSSDHRVNIREDLMGTVTKQRSANEVVKIIKGPKSLRCISCGSDLKKPRRRYCSDECCRKINWVLSLSKGLLRAFNTRYAAFYFTEGHVVLDVLPVWSKVISRFACERTAGLKPADDLKSLVLQSGKEWYELVNKRMSKSHASQSLLIKGHNNKIDPNSLRPNRKNLPRLSARESACLKILRMKKEELSSEGHANKINAAYRKLAKVHHPDMGGDAEKFKQLNAAHKQMLLWAENPLFVSRKALEECWSYDAHTNIWSPPL</sequence>
<dbReference type="EMBL" id="OJIN01000165">
    <property type="protein sequence ID" value="SPD74577.1"/>
    <property type="molecule type" value="Genomic_DNA"/>
</dbReference>
<protein>
    <submittedName>
        <fullName evidence="2">DnaJ domain protein</fullName>
    </submittedName>
</protein>
<evidence type="ECO:0000259" key="1">
    <source>
        <dbReference type="PROSITE" id="PS50076"/>
    </source>
</evidence>
<name>A0A445MYL5_9BACT</name>
<organism evidence="2">
    <name type="scientific">uncultured Desulfobacterium sp</name>
    <dbReference type="NCBI Taxonomy" id="201089"/>
    <lineage>
        <taxon>Bacteria</taxon>
        <taxon>Pseudomonadati</taxon>
        <taxon>Thermodesulfobacteriota</taxon>
        <taxon>Desulfobacteria</taxon>
        <taxon>Desulfobacterales</taxon>
        <taxon>Desulfobacteriaceae</taxon>
        <taxon>Desulfobacterium</taxon>
        <taxon>environmental samples</taxon>
    </lineage>
</organism>
<proteinExistence type="predicted"/>
<feature type="domain" description="J" evidence="1">
    <location>
        <begin position="179"/>
        <end position="257"/>
    </location>
</feature>
<dbReference type="PROSITE" id="PS50076">
    <property type="entry name" value="DNAJ_2"/>
    <property type="match status" value="1"/>
</dbReference>
<dbReference type="Gene3D" id="1.10.287.110">
    <property type="entry name" value="DnaJ domain"/>
    <property type="match status" value="1"/>
</dbReference>
<dbReference type="SMART" id="SM00271">
    <property type="entry name" value="DnaJ"/>
    <property type="match status" value="1"/>
</dbReference>
<gene>
    <name evidence="2" type="ORF">PITCH_A250006</name>
</gene>
<accession>A0A445MYL5</accession>
<dbReference type="AlphaFoldDB" id="A0A445MYL5"/>
<dbReference type="Pfam" id="PF00226">
    <property type="entry name" value="DnaJ"/>
    <property type="match status" value="1"/>
</dbReference>
<dbReference type="SUPFAM" id="SSF46565">
    <property type="entry name" value="Chaperone J-domain"/>
    <property type="match status" value="1"/>
</dbReference>
<dbReference type="InterPro" id="IPR001623">
    <property type="entry name" value="DnaJ_domain"/>
</dbReference>
<evidence type="ECO:0000313" key="2">
    <source>
        <dbReference type="EMBL" id="SPD74577.1"/>
    </source>
</evidence>
<dbReference type="InterPro" id="IPR036869">
    <property type="entry name" value="J_dom_sf"/>
</dbReference>
<dbReference type="CDD" id="cd06257">
    <property type="entry name" value="DnaJ"/>
    <property type="match status" value="1"/>
</dbReference>
<reference evidence="2" key="1">
    <citation type="submission" date="2018-01" db="EMBL/GenBank/DDBJ databases">
        <authorList>
            <person name="Regsiter A."/>
            <person name="William W."/>
        </authorList>
    </citation>
    <scope>NUCLEOTIDE SEQUENCE</scope>
    <source>
        <strain evidence="2">TRIP AH-1</strain>
    </source>
</reference>